<dbReference type="InterPro" id="IPR036431">
    <property type="entry name" value="ARID_dom_sf"/>
</dbReference>
<dbReference type="PROSITE" id="PS01359">
    <property type="entry name" value="ZF_PHD_1"/>
    <property type="match status" value="1"/>
</dbReference>
<dbReference type="InterPro" id="IPR019787">
    <property type="entry name" value="Znf_PHD-finger"/>
</dbReference>
<feature type="compositionally biased region" description="Low complexity" evidence="15">
    <location>
        <begin position="710"/>
        <end position="725"/>
    </location>
</feature>
<evidence type="ECO:0000256" key="1">
    <source>
        <dbReference type="ARBA" id="ARBA00001954"/>
    </source>
</evidence>
<dbReference type="SMART" id="SM01014">
    <property type="entry name" value="ARID"/>
    <property type="match status" value="1"/>
</dbReference>
<comment type="subcellular location">
    <subcellularLocation>
        <location evidence="2">Nucleus</location>
    </subcellularLocation>
</comment>
<dbReference type="SUPFAM" id="SSF57903">
    <property type="entry name" value="FYVE/PHD zinc finger"/>
    <property type="match status" value="1"/>
</dbReference>
<keyword evidence="7" id="KW-0862">Zinc</keyword>
<reference evidence="20 21" key="1">
    <citation type="submission" date="2018-10" db="EMBL/GenBank/DDBJ databases">
        <authorList>
            <consortium name="Pathogen Informatics"/>
        </authorList>
    </citation>
    <scope>NUCLEOTIDE SEQUENCE [LARGE SCALE GENOMIC DNA]</scope>
</reference>
<evidence type="ECO:0000259" key="19">
    <source>
        <dbReference type="PROSITE" id="PS51184"/>
    </source>
</evidence>
<gene>
    <name evidence="20" type="ORF">MCOS_LOCUS5649</name>
</gene>
<dbReference type="Gene3D" id="1.10.150.60">
    <property type="entry name" value="ARID DNA-binding domain"/>
    <property type="match status" value="1"/>
</dbReference>
<comment type="catalytic activity">
    <reaction evidence="13">
        <text>N(6),N(6),N(6)-trimethyl-L-lysyl(4)-[histone H3] + 3 2-oxoglutarate + 3 O2 = L-lysyl(4)-[histone H3] + 3 formaldehyde + 3 succinate + 3 CO2</text>
        <dbReference type="Rhea" id="RHEA:60208"/>
        <dbReference type="Rhea" id="RHEA-COMP:15537"/>
        <dbReference type="Rhea" id="RHEA-COMP:15547"/>
        <dbReference type="ChEBI" id="CHEBI:15379"/>
        <dbReference type="ChEBI" id="CHEBI:16526"/>
        <dbReference type="ChEBI" id="CHEBI:16810"/>
        <dbReference type="ChEBI" id="CHEBI:16842"/>
        <dbReference type="ChEBI" id="CHEBI:29969"/>
        <dbReference type="ChEBI" id="CHEBI:30031"/>
        <dbReference type="ChEBI" id="CHEBI:61961"/>
        <dbReference type="EC" id="1.14.11.67"/>
    </reaction>
</comment>
<feature type="domain" description="JmjN" evidence="18">
    <location>
        <begin position="15"/>
        <end position="56"/>
    </location>
</feature>
<evidence type="ECO:0000256" key="11">
    <source>
        <dbReference type="ARBA" id="ARBA00023004"/>
    </source>
</evidence>
<evidence type="ECO:0000313" key="20">
    <source>
        <dbReference type="EMBL" id="VDD79646.1"/>
    </source>
</evidence>
<dbReference type="STRING" id="53468.A0A0R3UF17"/>
<dbReference type="Proteomes" id="UP000267029">
    <property type="component" value="Unassembled WGS sequence"/>
</dbReference>
<sequence length="1682" mass="187245">MAETTTFKFIPPPEAPVFYPTFKEFEDPLLYLEKIRPIGQETGICKIIPPKGWNPPFAVDVNTFKFTPRIQRLYELEAHSRLKLDFISKLYQFFRLQGTEKLRIPSVGGRYLDIYWLHKHVMKEGGYEKVTLRKLWPQIAENLGYPGSKFAPSMKTNYEKLLLQYELVVSAHRANAASEGKTLANISEHSPSSKRARLQSQSLQTIDYSANKELKNLQFFGAGPKTAVALTDPSASVRPKQNDPTNYLCRVCGFDNNETHLLICSTPSCQACYHTYCLSPPLPSVPHYQWKCPECVRVICSQPMDLYGFPQSDKSYTLHEFGIRADTFKAKYFRQEPSSVPCAVVEQEFWRILQEYTEDVVVEYGADVHASDQGSGFPTELQLARSPHLFPTPEQRRQALAYAQSPWNLNNLPVYGNSVLRFIKGNVDGMKVPWCYVGMVFSTFCWHIEDHWSCSINFNHWGEPKTWYGVSSRNAELFEKAMRKQASELFDLSPDLLHHITTIMNPNLLQAEGVPIYRTDQHCGEFVVTFPRAYHAGFNQGFNFAEAVNVCPPAWLPMGRACVEHYAEMRRQCVFSNDELLFCLAEVIAGKREMRDCATYTELAAAQFRDPDSVCRTGFEAADLRVIHDEFALVVAREAQLRRRLVLECGRSVRFRLDAMSDDEDERICALCQTTLFFSAIACPCKLPPTVAQTSSLRKQPKGKRRGSSESETGASAGPAAPSCADGRPSRAFMVCLQHAESVCEKCDLSACTLYFTYSLEELEETLAALAARMTAYEAWRREFGGLFLGSSKPPETKAEEDTKTKVDLGTFEMQLKDAQLFGYHTDQLYKRANSYLENLKDLLRVCDRAADFVMGRLDMEKDPEALEQLEFQLKLPAETVKSGGGGKVLTHVLHQSIDLRHPCEVDFVRLLEAVDAEDAAGPVTLEGIESIATVRGVFRTTLPEWRAEAKEAVANRAGFASILSHAQVKPEAGQTPPKVQQTLAALIDKLRTQCPGWCVHMEEFKLLCLVGLLHESLFIGSLGASRLFSIFRVLVHRFRMAFYLGYFPAVIEEVCRWLMASMEYTGREGRSAWTLAGLRSHLAWGEPLTTRIALADVSSNLEAAAGVGPSSLRLVGNRQLRGPTNPDRGRTKPLPAHLNVVSAAHPLIRQLRARLHTTIGIISQALVDADAILAALSESIQDLHLTEPISRSSNSPVVESIAKLQRLGIASLGDCDVVKTSDPALKDCLVSLRDHAVCSCSPRFAETVNSSAVDLQLDEARLIYWWCAQVNGFLAHEGSPCPARPDAWLSRLSDLIAVERFVFGCARDADQKLAPLPELDQYRSDFRAYCEAHLAGLHEVASHFVDCTLVLPVDEFNAVLLASILPPLDDANSLRLHEAALKQDFEYIQASPRLSPITPHLLKCTLQFLGSQTQVYAAKVEAILASATPEHLCPDCCARLVLAVLVVIYESPGFDVDVGGKGLPGNNRFWPSTLVLRAHLHCRVVPWLAWRRRDWVAHVAGWLEFLMTSFSSNFIRLPSQKADVELQGGCLLCGFIPMIPHERPQPTDSEEEFRLLEQISSDADPHAKQAAVASTSLVNAAKICISDLVRRRSEWIKQIGILLEANPRTTAELLSKQHGICIDQLPNALKAICSTVSTTSSPAPSSSSQSSIRSLLIGGYVLSAGSPLSTACLNLIGGFLL</sequence>
<dbReference type="SMART" id="SM00545">
    <property type="entry name" value="JmjN"/>
    <property type="match status" value="1"/>
</dbReference>
<dbReference type="GO" id="GO:0008270">
    <property type="term" value="F:zinc ion binding"/>
    <property type="evidence" value="ECO:0007669"/>
    <property type="project" value="UniProtKB-KW"/>
</dbReference>
<evidence type="ECO:0000256" key="8">
    <source>
        <dbReference type="ARBA" id="ARBA00022853"/>
    </source>
</evidence>
<dbReference type="PROSITE" id="PS51183">
    <property type="entry name" value="JMJN"/>
    <property type="match status" value="1"/>
</dbReference>
<dbReference type="SUPFAM" id="SSF46774">
    <property type="entry name" value="ARID-like"/>
    <property type="match status" value="1"/>
</dbReference>
<dbReference type="PANTHER" id="PTHR10694:SF33">
    <property type="entry name" value="LYSINE-SPECIFIC DEMETHYLASE 5"/>
    <property type="match status" value="1"/>
</dbReference>
<comment type="cofactor">
    <cofactor evidence="1">
        <name>Fe(2+)</name>
        <dbReference type="ChEBI" id="CHEBI:29033"/>
    </cofactor>
</comment>
<name>A0A0R3UF17_MESCO</name>
<dbReference type="InterPro" id="IPR003347">
    <property type="entry name" value="JmjC_dom"/>
</dbReference>
<evidence type="ECO:0000256" key="3">
    <source>
        <dbReference type="ARBA" id="ARBA00006801"/>
    </source>
</evidence>
<dbReference type="GO" id="GO:0005634">
    <property type="term" value="C:nucleus"/>
    <property type="evidence" value="ECO:0007669"/>
    <property type="project" value="UniProtKB-SubCell"/>
</dbReference>
<evidence type="ECO:0000259" key="18">
    <source>
        <dbReference type="PROSITE" id="PS51183"/>
    </source>
</evidence>
<feature type="region of interest" description="Disordered" evidence="15">
    <location>
        <begin position="696"/>
        <end position="725"/>
    </location>
</feature>
<evidence type="ECO:0000256" key="6">
    <source>
        <dbReference type="ARBA" id="ARBA00022771"/>
    </source>
</evidence>
<dbReference type="InterPro" id="IPR001606">
    <property type="entry name" value="ARID_dom"/>
</dbReference>
<evidence type="ECO:0000313" key="21">
    <source>
        <dbReference type="Proteomes" id="UP000267029"/>
    </source>
</evidence>
<feature type="domain" description="PHD-type" evidence="16">
    <location>
        <begin position="246"/>
        <end position="298"/>
    </location>
</feature>
<keyword evidence="21" id="KW-1185">Reference proteome</keyword>
<dbReference type="Pfam" id="PF02928">
    <property type="entry name" value="zf-C5HC2"/>
    <property type="match status" value="1"/>
</dbReference>
<proteinExistence type="inferred from homology"/>
<dbReference type="OrthoDB" id="1678912at2759"/>
<evidence type="ECO:0000256" key="9">
    <source>
        <dbReference type="ARBA" id="ARBA00022964"/>
    </source>
</evidence>
<dbReference type="InterPro" id="IPR048615">
    <property type="entry name" value="KDM5_C-hel"/>
</dbReference>
<dbReference type="InterPro" id="IPR004198">
    <property type="entry name" value="Znf_C5HC2"/>
</dbReference>
<dbReference type="Pfam" id="PF01388">
    <property type="entry name" value="ARID"/>
    <property type="match status" value="1"/>
</dbReference>
<dbReference type="Pfam" id="PF21323">
    <property type="entry name" value="KDM5_C-hel"/>
    <property type="match status" value="1"/>
</dbReference>
<feature type="domain" description="ARID" evidence="17">
    <location>
        <begin position="80"/>
        <end position="170"/>
    </location>
</feature>
<dbReference type="GO" id="GO:0003677">
    <property type="term" value="F:DNA binding"/>
    <property type="evidence" value="ECO:0007669"/>
    <property type="project" value="InterPro"/>
</dbReference>
<keyword evidence="6 14" id="KW-0863">Zinc-finger</keyword>
<dbReference type="SMART" id="SM00249">
    <property type="entry name" value="PHD"/>
    <property type="match status" value="1"/>
</dbReference>
<keyword evidence="10" id="KW-0560">Oxidoreductase</keyword>
<evidence type="ECO:0000259" key="17">
    <source>
        <dbReference type="PROSITE" id="PS51011"/>
    </source>
</evidence>
<keyword evidence="5" id="KW-0479">Metal-binding</keyword>
<evidence type="ECO:0000256" key="12">
    <source>
        <dbReference type="ARBA" id="ARBA00023242"/>
    </source>
</evidence>
<dbReference type="PROSITE" id="PS51011">
    <property type="entry name" value="ARID"/>
    <property type="match status" value="1"/>
</dbReference>
<evidence type="ECO:0000256" key="10">
    <source>
        <dbReference type="ARBA" id="ARBA00023002"/>
    </source>
</evidence>
<dbReference type="Pfam" id="PF00628">
    <property type="entry name" value="PHD"/>
    <property type="match status" value="1"/>
</dbReference>
<organism evidence="20 21">
    <name type="scientific">Mesocestoides corti</name>
    <name type="common">Flatworm</name>
    <dbReference type="NCBI Taxonomy" id="53468"/>
    <lineage>
        <taxon>Eukaryota</taxon>
        <taxon>Metazoa</taxon>
        <taxon>Spiralia</taxon>
        <taxon>Lophotrochozoa</taxon>
        <taxon>Platyhelminthes</taxon>
        <taxon>Cestoda</taxon>
        <taxon>Eucestoda</taxon>
        <taxon>Cyclophyllidea</taxon>
        <taxon>Mesocestoididae</taxon>
        <taxon>Mesocestoides</taxon>
    </lineage>
</organism>
<dbReference type="PROSITE" id="PS50016">
    <property type="entry name" value="ZF_PHD_2"/>
    <property type="match status" value="1"/>
</dbReference>
<dbReference type="SMART" id="SM00501">
    <property type="entry name" value="BRIGHT"/>
    <property type="match status" value="1"/>
</dbReference>
<evidence type="ECO:0000256" key="5">
    <source>
        <dbReference type="ARBA" id="ARBA00022723"/>
    </source>
</evidence>
<comment type="similarity">
    <text evidence="3">Belongs to the JARID1 histone demethylase family.</text>
</comment>
<dbReference type="InterPro" id="IPR011011">
    <property type="entry name" value="Znf_FYVE_PHD"/>
</dbReference>
<keyword evidence="9" id="KW-0223">Dioxygenase</keyword>
<dbReference type="InterPro" id="IPR003349">
    <property type="entry name" value="JmjN"/>
</dbReference>
<dbReference type="InterPro" id="IPR019786">
    <property type="entry name" value="Zinc_finger_PHD-type_CS"/>
</dbReference>
<dbReference type="EMBL" id="UXSR01005204">
    <property type="protein sequence ID" value="VDD79646.1"/>
    <property type="molecule type" value="Genomic_DNA"/>
</dbReference>
<dbReference type="SUPFAM" id="SSF51197">
    <property type="entry name" value="Clavaminate synthase-like"/>
    <property type="match status" value="1"/>
</dbReference>
<keyword evidence="8" id="KW-0156">Chromatin regulator</keyword>
<dbReference type="Gene3D" id="3.30.40.10">
    <property type="entry name" value="Zinc/RING finger domain, C3HC4 (zinc finger)"/>
    <property type="match status" value="1"/>
</dbReference>
<dbReference type="InterPro" id="IPR001965">
    <property type="entry name" value="Znf_PHD"/>
</dbReference>
<dbReference type="InterPro" id="IPR013083">
    <property type="entry name" value="Znf_RING/FYVE/PHD"/>
</dbReference>
<dbReference type="SMART" id="SM00558">
    <property type="entry name" value="JmjC"/>
    <property type="match status" value="1"/>
</dbReference>
<dbReference type="Pfam" id="PF02373">
    <property type="entry name" value="JmjC"/>
    <property type="match status" value="1"/>
</dbReference>
<keyword evidence="11" id="KW-0408">Iron</keyword>
<dbReference type="CDD" id="cd16100">
    <property type="entry name" value="ARID"/>
    <property type="match status" value="1"/>
</dbReference>
<evidence type="ECO:0000256" key="2">
    <source>
        <dbReference type="ARBA" id="ARBA00004123"/>
    </source>
</evidence>
<evidence type="ECO:0000256" key="4">
    <source>
        <dbReference type="ARBA" id="ARBA00012902"/>
    </source>
</evidence>
<evidence type="ECO:0000256" key="7">
    <source>
        <dbReference type="ARBA" id="ARBA00022833"/>
    </source>
</evidence>
<evidence type="ECO:0000259" key="16">
    <source>
        <dbReference type="PROSITE" id="PS50016"/>
    </source>
</evidence>
<dbReference type="GO" id="GO:0000785">
    <property type="term" value="C:chromatin"/>
    <property type="evidence" value="ECO:0007669"/>
    <property type="project" value="TreeGrafter"/>
</dbReference>
<dbReference type="PANTHER" id="PTHR10694">
    <property type="entry name" value="LYSINE-SPECIFIC DEMETHYLASE"/>
    <property type="match status" value="1"/>
</dbReference>
<evidence type="ECO:0000256" key="14">
    <source>
        <dbReference type="PROSITE-ProRule" id="PRU00146"/>
    </source>
</evidence>
<evidence type="ECO:0000256" key="15">
    <source>
        <dbReference type="SAM" id="MobiDB-lite"/>
    </source>
</evidence>
<evidence type="ECO:0000256" key="13">
    <source>
        <dbReference type="ARBA" id="ARBA00048734"/>
    </source>
</evidence>
<accession>A0A0R3UF17</accession>
<dbReference type="Gene3D" id="2.60.120.650">
    <property type="entry name" value="Cupin"/>
    <property type="match status" value="1"/>
</dbReference>
<feature type="domain" description="JmjC" evidence="19">
    <location>
        <begin position="401"/>
        <end position="567"/>
    </location>
</feature>
<protein>
    <recommendedName>
        <fullName evidence="4">[histone H3]-trimethyl-L-lysine(4) demethylase</fullName>
        <ecNumber evidence="4">1.14.11.67</ecNumber>
    </recommendedName>
</protein>
<keyword evidence="12" id="KW-0539">Nucleus</keyword>
<dbReference type="GO" id="GO:0034647">
    <property type="term" value="F:histone H3K4me/H3K4me2/H3K4me3 demethylase activity"/>
    <property type="evidence" value="ECO:0007669"/>
    <property type="project" value="UniProtKB-EC"/>
</dbReference>
<dbReference type="GO" id="GO:0006355">
    <property type="term" value="P:regulation of DNA-templated transcription"/>
    <property type="evidence" value="ECO:0007669"/>
    <property type="project" value="TreeGrafter"/>
</dbReference>
<dbReference type="EC" id="1.14.11.67" evidence="4"/>
<dbReference type="PROSITE" id="PS51184">
    <property type="entry name" value="JMJC"/>
    <property type="match status" value="1"/>
</dbReference>
<dbReference type="Pfam" id="PF02375">
    <property type="entry name" value="JmjN"/>
    <property type="match status" value="1"/>
</dbReference>